<feature type="domain" description="YqbQ/XkdQ" evidence="1">
    <location>
        <begin position="21"/>
        <end position="318"/>
    </location>
</feature>
<keyword evidence="3" id="KW-1185">Reference proteome</keyword>
<dbReference type="EMBL" id="CAKMMW010000005">
    <property type="protein sequence ID" value="CAH1202988.1"/>
    <property type="molecule type" value="Genomic_DNA"/>
</dbReference>
<evidence type="ECO:0000313" key="3">
    <source>
        <dbReference type="Proteomes" id="UP000838821"/>
    </source>
</evidence>
<evidence type="ECO:0000313" key="2">
    <source>
        <dbReference type="EMBL" id="CAH1202988.1"/>
    </source>
</evidence>
<accession>A0ABN8G8T2</accession>
<evidence type="ECO:0000259" key="1">
    <source>
        <dbReference type="Pfam" id="PF24032"/>
    </source>
</evidence>
<organism evidence="2 3">
    <name type="scientific">Paenibacillus allorhizoplanae</name>
    <dbReference type="NCBI Taxonomy" id="2905648"/>
    <lineage>
        <taxon>Bacteria</taxon>
        <taxon>Bacillati</taxon>
        <taxon>Bacillota</taxon>
        <taxon>Bacilli</taxon>
        <taxon>Bacillales</taxon>
        <taxon>Paenibacillaceae</taxon>
        <taxon>Paenibacillus</taxon>
    </lineage>
</organism>
<protein>
    <recommendedName>
        <fullName evidence="1">YqbQ/XkdQ domain-containing protein</fullName>
    </recommendedName>
</protein>
<dbReference type="Pfam" id="PF24032">
    <property type="entry name" value="YQBQ"/>
    <property type="match status" value="1"/>
</dbReference>
<name>A0ABN8G8T2_9BACL</name>
<sequence length="321" mass="36232">MLVLEIDNRNGAIWEPPLVNVTLKTSRVGKAGILEFTILKGGIYEDVTFQYNSGDVVRVRLDEKPVFYGYIFTINDGRDESVKIIAYDQLRYLMSSDTYVFKNISASEIIQKIAIDTGLEVGNLTDTVYKIPTMIEDGTKLLEIVNNALTKTVLVTGRTYVFHDDFGKLSLTDIADWKLDLSLGDVSLAYDYKLSRSIDTDTYNRVKIVQDNKESGKRDVYIAQDSSNIAKWGRLQLYQKAEDKMNPAQINETLNNLISLKNRETRTFSLDAIGDIRVRAGCSVSINIAEIGINQYFLVEECSHKFEGADHTMSLDLKVYA</sequence>
<gene>
    <name evidence="2" type="ORF">PAECIP111891_02190</name>
</gene>
<comment type="caution">
    <text evidence="2">The sequence shown here is derived from an EMBL/GenBank/DDBJ whole genome shotgun (WGS) entry which is preliminary data.</text>
</comment>
<reference evidence="2" key="1">
    <citation type="submission" date="2022-01" db="EMBL/GenBank/DDBJ databases">
        <authorList>
            <person name="Criscuolo A."/>
        </authorList>
    </citation>
    <scope>NUCLEOTIDE SEQUENCE</scope>
    <source>
        <strain evidence="2">CIP111891</strain>
    </source>
</reference>
<proteinExistence type="predicted"/>
<dbReference type="SUPFAM" id="SSF69279">
    <property type="entry name" value="Phage tail proteins"/>
    <property type="match status" value="1"/>
</dbReference>
<dbReference type="InterPro" id="IPR056937">
    <property type="entry name" value="YqbQ/XkdQ"/>
</dbReference>
<dbReference type="Proteomes" id="UP000838821">
    <property type="component" value="Unassembled WGS sequence"/>
</dbReference>